<name>W7D948_9LIST</name>
<dbReference type="AlphaFoldDB" id="W7D948"/>
<accession>W7D948</accession>
<dbReference type="Proteomes" id="UP000019241">
    <property type="component" value="Unassembled WGS sequence"/>
</dbReference>
<dbReference type="PATRIC" id="fig|1265822.4.peg.4106"/>
<reference evidence="1 2" key="1">
    <citation type="submission" date="2012-12" db="EMBL/GenBank/DDBJ databases">
        <title>Novel taxa of Listeriaceae from agricultural environments in the United States.</title>
        <authorList>
            <person name="den Bakker H.C."/>
            <person name="Allred A."/>
            <person name="Warchocki S."/>
            <person name="Wright E.M."/>
            <person name="Burrell A."/>
            <person name="Nightingale K.K."/>
            <person name="Kephart D."/>
            <person name="Wiedmann M."/>
        </authorList>
    </citation>
    <scope>NUCLEOTIDE SEQUENCE [LARGE SCALE GENOMIC DNA]</scope>
    <source>
        <strain evidence="1 2">FSL S10-1203</strain>
    </source>
</reference>
<organism evidence="1 2">
    <name type="scientific">Listeria fleischmannii FSL S10-1203</name>
    <dbReference type="NCBI Taxonomy" id="1265822"/>
    <lineage>
        <taxon>Bacteria</taxon>
        <taxon>Bacillati</taxon>
        <taxon>Bacillota</taxon>
        <taxon>Bacilli</taxon>
        <taxon>Bacillales</taxon>
        <taxon>Listeriaceae</taxon>
        <taxon>Listeria</taxon>
    </lineage>
</organism>
<gene>
    <name evidence="1" type="ORF">MCOL2_20091</name>
</gene>
<proteinExistence type="predicted"/>
<dbReference type="NCBIfam" id="NF047561">
    <property type="entry name" value="orf58_phage_fam"/>
    <property type="match status" value="1"/>
</dbReference>
<comment type="caution">
    <text evidence="1">The sequence shown here is derived from an EMBL/GenBank/DDBJ whole genome shotgun (WGS) entry which is preliminary data.</text>
</comment>
<sequence>MTQKFLWMREIYVRIDNGRDVANFQYKNEWSNVLEIHFSVPFSDEPKPEECNIEIYNLSQASINKIKKGAHITLQAGYKGDVGLLSQGKITSVTTRKAGVDKVTSILFSEGIDYSDKKDVNITFKKWTKADTIIRRVASSAGIKIYSIHLPQNKSYKSGYTADGDALSIIEEIVKDCKAAIYFRRGNLVIRSIQYGDDERFVLNDNTGLVATPERFESDELKGWTIRSLLQHRIATASIITLNSSVVKGSFRVKNGNA</sequence>
<dbReference type="RefSeq" id="WP_254260292.1">
    <property type="nucleotide sequence ID" value="NZ_AODM01000089.1"/>
</dbReference>
<evidence type="ECO:0000313" key="1">
    <source>
        <dbReference type="EMBL" id="EUJ44031.1"/>
    </source>
</evidence>
<protein>
    <submittedName>
        <fullName evidence="1">Uncharacterized protein</fullName>
    </submittedName>
</protein>
<evidence type="ECO:0000313" key="2">
    <source>
        <dbReference type="Proteomes" id="UP000019241"/>
    </source>
</evidence>
<dbReference type="EMBL" id="AODM01000089">
    <property type="protein sequence ID" value="EUJ44031.1"/>
    <property type="molecule type" value="Genomic_DNA"/>
</dbReference>